<dbReference type="EMBL" id="WHJH01000019">
    <property type="protein sequence ID" value="NHZ90696.1"/>
    <property type="molecule type" value="Genomic_DNA"/>
</dbReference>
<evidence type="ECO:0000313" key="5">
    <source>
        <dbReference type="EMBL" id="NHZ90696.1"/>
    </source>
</evidence>
<proteinExistence type="predicted"/>
<accession>A0ABX0NUS3</accession>
<dbReference type="SUPFAM" id="SSF46894">
    <property type="entry name" value="C-terminal effector domain of the bipartite response regulators"/>
    <property type="match status" value="1"/>
</dbReference>
<dbReference type="Gene3D" id="1.10.10.10">
    <property type="entry name" value="Winged helix-like DNA-binding domain superfamily/Winged helix DNA-binding domain"/>
    <property type="match status" value="1"/>
</dbReference>
<dbReference type="PANTHER" id="PTHR43214:SF41">
    <property type="entry name" value="NITRATE_NITRITE RESPONSE REGULATOR PROTEIN NARP"/>
    <property type="match status" value="1"/>
</dbReference>
<dbReference type="Proteomes" id="UP000609726">
    <property type="component" value="Unassembled WGS sequence"/>
</dbReference>
<keyword evidence="1" id="KW-0805">Transcription regulation</keyword>
<dbReference type="PANTHER" id="PTHR43214">
    <property type="entry name" value="TWO-COMPONENT RESPONSE REGULATOR"/>
    <property type="match status" value="1"/>
</dbReference>
<feature type="domain" description="HTH luxR-type" evidence="4">
    <location>
        <begin position="254"/>
        <end position="319"/>
    </location>
</feature>
<gene>
    <name evidence="5" type="ORF">F2P45_16950</name>
</gene>
<evidence type="ECO:0000256" key="1">
    <source>
        <dbReference type="ARBA" id="ARBA00023015"/>
    </source>
</evidence>
<dbReference type="InterPro" id="IPR036388">
    <property type="entry name" value="WH-like_DNA-bd_sf"/>
</dbReference>
<keyword evidence="3" id="KW-0804">Transcription</keyword>
<keyword evidence="2" id="KW-0238">DNA-binding</keyword>
<evidence type="ECO:0000259" key="4">
    <source>
        <dbReference type="PROSITE" id="PS50043"/>
    </source>
</evidence>
<reference evidence="5 6" key="1">
    <citation type="submission" date="2019-10" db="EMBL/GenBank/DDBJ databases">
        <title>Taxonomy of Antarctic Massilia spp.: description of Massilia rubra sp. nov., Massilia aquatica sp. nov., Massilia mucilaginosa sp. nov., Massilia frigida sp. nov. isolated from streams, lakes and regoliths.</title>
        <authorList>
            <person name="Holochova P."/>
            <person name="Sedlacek I."/>
            <person name="Kralova S."/>
            <person name="Maslanova I."/>
            <person name="Busse H.-J."/>
            <person name="Stankova E."/>
            <person name="Vrbovska V."/>
            <person name="Kovarovic V."/>
            <person name="Bartak M."/>
            <person name="Svec P."/>
            <person name="Pantucek R."/>
        </authorList>
    </citation>
    <scope>NUCLEOTIDE SEQUENCE [LARGE SCALE GENOMIC DNA]</scope>
    <source>
        <strain evidence="5 6">CCM 8733</strain>
    </source>
</reference>
<dbReference type="Pfam" id="PF00196">
    <property type="entry name" value="GerE"/>
    <property type="match status" value="1"/>
</dbReference>
<evidence type="ECO:0000313" key="6">
    <source>
        <dbReference type="Proteomes" id="UP000609726"/>
    </source>
</evidence>
<dbReference type="PRINTS" id="PR00038">
    <property type="entry name" value="HTHLUXR"/>
</dbReference>
<sequence>MMAMKYADYLLDLYRGAHDRSVREFPHYVFCRTKSVLAFDSARLIAVEVIDGSATVHCAITHQEPDTVQLDWEKISRLDTVLEEVTAHPNKAYRYNTKNLFSAKEKSVVRDYATRYHHQNGLVLAARNPRTGYWDSLSLYRAMEEDRFSAREEFLIEAFTPHLRQAILLNQACGGDHMAKGDAIAIITAAGDIQFSTPRFVELIQLDFPGWHGHRLPSLIMDGLRRVGVVSFAGKKVRVLVRCHASLLFVYAVSDSPVLSLTHRELAVARLFSRGYSHKEVAQHLHIAPATVRNFLQKIYVKLNVRDKAELATFFTQENLSK</sequence>
<comment type="caution">
    <text evidence="5">The sequence shown here is derived from an EMBL/GenBank/DDBJ whole genome shotgun (WGS) entry which is preliminary data.</text>
</comment>
<dbReference type="InterPro" id="IPR000792">
    <property type="entry name" value="Tscrpt_reg_LuxR_C"/>
</dbReference>
<protein>
    <recommendedName>
        <fullName evidence="4">HTH luxR-type domain-containing protein</fullName>
    </recommendedName>
</protein>
<keyword evidence="6" id="KW-1185">Reference proteome</keyword>
<dbReference type="CDD" id="cd06170">
    <property type="entry name" value="LuxR_C_like"/>
    <property type="match status" value="1"/>
</dbReference>
<evidence type="ECO:0000256" key="3">
    <source>
        <dbReference type="ARBA" id="ARBA00023163"/>
    </source>
</evidence>
<organism evidence="5 6">
    <name type="scientific">Massilia mucilaginosa</name>
    <dbReference type="NCBI Taxonomy" id="2609282"/>
    <lineage>
        <taxon>Bacteria</taxon>
        <taxon>Pseudomonadati</taxon>
        <taxon>Pseudomonadota</taxon>
        <taxon>Betaproteobacteria</taxon>
        <taxon>Burkholderiales</taxon>
        <taxon>Oxalobacteraceae</taxon>
        <taxon>Telluria group</taxon>
        <taxon>Massilia</taxon>
    </lineage>
</organism>
<dbReference type="PROSITE" id="PS50043">
    <property type="entry name" value="HTH_LUXR_2"/>
    <property type="match status" value="1"/>
</dbReference>
<name>A0ABX0NUS3_9BURK</name>
<dbReference type="SMART" id="SM00421">
    <property type="entry name" value="HTH_LUXR"/>
    <property type="match status" value="1"/>
</dbReference>
<dbReference type="InterPro" id="IPR016032">
    <property type="entry name" value="Sig_transdc_resp-reg_C-effctor"/>
</dbReference>
<evidence type="ECO:0000256" key="2">
    <source>
        <dbReference type="ARBA" id="ARBA00023125"/>
    </source>
</evidence>
<dbReference type="InterPro" id="IPR039420">
    <property type="entry name" value="WalR-like"/>
</dbReference>